<organism evidence="10 11">
    <name type="scientific">Candidatus Micrarchaeum acidiphilum ARMAN-2</name>
    <dbReference type="NCBI Taxonomy" id="425595"/>
    <lineage>
        <taxon>Archaea</taxon>
        <taxon>Candidatus Micrarchaeota</taxon>
        <taxon>Candidatus Micrarchaeia</taxon>
        <taxon>Candidatus Micrarchaeales</taxon>
        <taxon>Candidatus Micrarchaeaceae</taxon>
        <taxon>Candidatus Micrarchaeum</taxon>
    </lineage>
</organism>
<keyword evidence="3 7" id="KW-0479">Metal-binding</keyword>
<feature type="binding site" evidence="7">
    <location>
        <position position="145"/>
    </location>
    <ligand>
        <name>Mg(2+)</name>
        <dbReference type="ChEBI" id="CHEBI:18420"/>
        <label>1</label>
    </ligand>
</feature>
<comment type="cofactor">
    <cofactor evidence="7">
        <name>Mg(2+)</name>
        <dbReference type="ChEBI" id="CHEBI:18420"/>
    </cofactor>
    <cofactor evidence="7">
        <name>Mn(2+)</name>
        <dbReference type="ChEBI" id="CHEBI:29035"/>
    </cofactor>
    <text evidence="7">Probably binds two magnesium or manganese ions per subunit.</text>
</comment>
<dbReference type="GO" id="GO:0006284">
    <property type="term" value="P:base-excision repair"/>
    <property type="evidence" value="ECO:0007669"/>
    <property type="project" value="TreeGrafter"/>
</dbReference>
<dbReference type="InterPro" id="IPR005135">
    <property type="entry name" value="Endo/exonuclease/phosphatase"/>
</dbReference>
<dbReference type="InterPro" id="IPR036691">
    <property type="entry name" value="Endo/exonu/phosph_ase_sf"/>
</dbReference>
<evidence type="ECO:0000313" key="11">
    <source>
        <dbReference type="Proteomes" id="UP000332487"/>
    </source>
</evidence>
<feature type="site" description="Interaction with DNA substrate" evidence="8">
    <location>
        <position position="240"/>
    </location>
</feature>
<feature type="active site" description="Proton donor/acceptor" evidence="6">
    <location>
        <position position="143"/>
    </location>
</feature>
<dbReference type="PANTHER" id="PTHR22748:SF6">
    <property type="entry name" value="DNA-(APURINIC OR APYRIMIDINIC SITE) ENDONUCLEASE"/>
    <property type="match status" value="1"/>
</dbReference>
<accession>C7DIR6</accession>
<dbReference type="GO" id="GO:0008081">
    <property type="term" value="F:phosphoric diester hydrolase activity"/>
    <property type="evidence" value="ECO:0007669"/>
    <property type="project" value="TreeGrafter"/>
</dbReference>
<dbReference type="NCBIfam" id="TIGR00633">
    <property type="entry name" value="xth"/>
    <property type="match status" value="1"/>
</dbReference>
<feature type="domain" description="Endonuclease/exonuclease/phosphatase" evidence="9">
    <location>
        <begin position="6"/>
        <end position="240"/>
    </location>
</feature>
<sequence length="249" mass="28645">MAISLISWNVNGIRAAEKSVVGLLESEKPDIIAFQEIKAGEESIPKGLKSLGYAMYVNSAARKGYSGTMVMTKIKPISYSTEFEDDEGRVQRLEFDDYYFVNAYFPNSRRDLSRLEFKIKFDRDFEKYIGRLEAKKPVLVCGDFNVAHKDIDIARPAENRGNAGFTDEEREWMTEFLGGGRLDTFRIFNKGAEHYTWWAYFSHARDRNIGWRIDYFVASKQMRSRIVNAGILSEIRGSDHAPIYVTLKD</sequence>
<evidence type="ECO:0000313" key="10">
    <source>
        <dbReference type="EMBL" id="EET89840.1"/>
    </source>
</evidence>
<evidence type="ECO:0000256" key="7">
    <source>
        <dbReference type="PIRSR" id="PIRSR604808-2"/>
    </source>
</evidence>
<dbReference type="InterPro" id="IPR004808">
    <property type="entry name" value="AP_endonuc_1"/>
</dbReference>
<keyword evidence="11" id="KW-1185">Reference proteome</keyword>
<dbReference type="EMBL" id="GG697241">
    <property type="protein sequence ID" value="EET89840.1"/>
    <property type="molecule type" value="Genomic_DNA"/>
</dbReference>
<feature type="binding site" evidence="7">
    <location>
        <position position="9"/>
    </location>
    <ligand>
        <name>Mg(2+)</name>
        <dbReference type="ChEBI" id="CHEBI:18420"/>
        <label>1</label>
    </ligand>
</feature>
<feature type="site" description="Transition state stabilizer" evidence="8">
    <location>
        <position position="145"/>
    </location>
</feature>
<dbReference type="NCBIfam" id="TIGR00195">
    <property type="entry name" value="exoDNase_III"/>
    <property type="match status" value="1"/>
</dbReference>
<feature type="binding site" evidence="7">
    <location>
        <position position="143"/>
    </location>
    <ligand>
        <name>Mg(2+)</name>
        <dbReference type="ChEBI" id="CHEBI:18420"/>
        <label>1</label>
    </ligand>
</feature>
<dbReference type="AlphaFoldDB" id="C7DIR6"/>
<dbReference type="GO" id="GO:0003906">
    <property type="term" value="F:DNA-(apurinic or apyrimidinic site) endonuclease activity"/>
    <property type="evidence" value="ECO:0007669"/>
    <property type="project" value="TreeGrafter"/>
</dbReference>
<reference evidence="10 11" key="1">
    <citation type="journal article" date="2009" name="Genome Biol.">
        <title>Community-wide analysis of microbial genome sequence signatures.</title>
        <authorList>
            <person name="Dick G.J."/>
            <person name="Andersson A.F."/>
            <person name="Baker B.J."/>
            <person name="Simmons S.L."/>
            <person name="Thomas B.C."/>
            <person name="Yelton A.P."/>
            <person name="Banfield J.F."/>
        </authorList>
    </citation>
    <scope>NUCLEOTIDE SEQUENCE [LARGE SCALE GENOMIC DNA]</scope>
    <source>
        <strain evidence="10">ARMAN-2</strain>
    </source>
</reference>
<feature type="site" description="Important for catalytic activity" evidence="8">
    <location>
        <position position="214"/>
    </location>
</feature>
<proteinExistence type="inferred from homology"/>
<dbReference type="PANTHER" id="PTHR22748">
    <property type="entry name" value="AP ENDONUCLEASE"/>
    <property type="match status" value="1"/>
</dbReference>
<dbReference type="Gene3D" id="3.60.10.10">
    <property type="entry name" value="Endonuclease/exonuclease/phosphatase"/>
    <property type="match status" value="1"/>
</dbReference>
<dbReference type="GO" id="GO:0046872">
    <property type="term" value="F:metal ion binding"/>
    <property type="evidence" value="ECO:0007669"/>
    <property type="project" value="UniProtKB-KW"/>
</dbReference>
<feature type="active site" evidence="6">
    <location>
        <position position="104"/>
    </location>
</feature>
<evidence type="ECO:0000259" key="9">
    <source>
        <dbReference type="Pfam" id="PF03372"/>
    </source>
</evidence>
<dbReference type="GO" id="GO:0003677">
    <property type="term" value="F:DNA binding"/>
    <property type="evidence" value="ECO:0007669"/>
    <property type="project" value="InterPro"/>
</dbReference>
<evidence type="ECO:0000256" key="8">
    <source>
        <dbReference type="PIRSR" id="PIRSR604808-3"/>
    </source>
</evidence>
<feature type="binding site" evidence="7">
    <location>
        <position position="240"/>
    </location>
    <ligand>
        <name>Mg(2+)</name>
        <dbReference type="ChEBI" id="CHEBI:18420"/>
        <label>1</label>
    </ligand>
</feature>
<comment type="similarity">
    <text evidence="2">Belongs to the DNA repair enzymes AP/ExoA family.</text>
</comment>
<gene>
    <name evidence="10" type="ORF">UNLARM2_0954</name>
</gene>
<dbReference type="InterPro" id="IPR020848">
    <property type="entry name" value="AP_endonuclease_F1_CS"/>
</dbReference>
<evidence type="ECO:0000256" key="1">
    <source>
        <dbReference type="ARBA" id="ARBA00001936"/>
    </source>
</evidence>
<dbReference type="Proteomes" id="UP000332487">
    <property type="component" value="Unassembled WGS sequence"/>
</dbReference>
<dbReference type="CDD" id="cd09087">
    <property type="entry name" value="Ape1-like_AP-endo"/>
    <property type="match status" value="1"/>
</dbReference>
<feature type="active site" description="Proton acceptor" evidence="6">
    <location>
        <position position="240"/>
    </location>
</feature>
<feature type="binding site" evidence="7">
    <location>
        <position position="36"/>
    </location>
    <ligand>
        <name>Mg(2+)</name>
        <dbReference type="ChEBI" id="CHEBI:18420"/>
        <label>1</label>
    </ligand>
</feature>
<evidence type="ECO:0000256" key="5">
    <source>
        <dbReference type="ARBA" id="ARBA00022842"/>
    </source>
</evidence>
<keyword evidence="7" id="KW-0464">Manganese</keyword>
<dbReference type="PROSITE" id="PS51435">
    <property type="entry name" value="AP_NUCLEASE_F1_4"/>
    <property type="match status" value="1"/>
</dbReference>
<evidence type="ECO:0000256" key="3">
    <source>
        <dbReference type="ARBA" id="ARBA00022723"/>
    </source>
</evidence>
<protein>
    <submittedName>
        <fullName evidence="10">Exodeoxyribonuclease III Xth</fullName>
    </submittedName>
</protein>
<dbReference type="SUPFAM" id="SSF56219">
    <property type="entry name" value="DNase I-like"/>
    <property type="match status" value="1"/>
</dbReference>
<dbReference type="Pfam" id="PF03372">
    <property type="entry name" value="Exo_endo_phos"/>
    <property type="match status" value="1"/>
</dbReference>
<reference evidence="10 11" key="2">
    <citation type="journal article" date="2010" name="Proc. Natl. Acad. Sci. U.S.A.">
        <title>Enigmatic, ultrasmall, uncultivated Archaea.</title>
        <authorList>
            <person name="Baker B.J."/>
            <person name="Comolli L.R."/>
            <person name="Dick G.J."/>
            <person name="Hauser L.J."/>
            <person name="Hyatt D."/>
            <person name="Dill B.D."/>
            <person name="Land M.L."/>
            <person name="Verberkmoes N.C."/>
            <person name="Hettich R.L."/>
            <person name="Banfield J.F."/>
        </authorList>
    </citation>
    <scope>NUCLEOTIDE SEQUENCE [LARGE SCALE GENOMIC DNA]</scope>
    <source>
        <strain evidence="10">ARMAN-2</strain>
    </source>
</reference>
<keyword evidence="5 7" id="KW-0460">Magnesium</keyword>
<dbReference type="PROSITE" id="PS00728">
    <property type="entry name" value="AP_NUCLEASE_F1_3"/>
    <property type="match status" value="1"/>
</dbReference>
<dbReference type="GO" id="GO:0008311">
    <property type="term" value="F:double-stranded DNA 3'-5' DNA exonuclease activity"/>
    <property type="evidence" value="ECO:0007669"/>
    <property type="project" value="TreeGrafter"/>
</dbReference>
<evidence type="ECO:0000256" key="4">
    <source>
        <dbReference type="ARBA" id="ARBA00022801"/>
    </source>
</evidence>
<evidence type="ECO:0000256" key="2">
    <source>
        <dbReference type="ARBA" id="ARBA00007092"/>
    </source>
</evidence>
<keyword evidence="4" id="KW-0378">Hydrolase</keyword>
<feature type="binding site" evidence="7">
    <location>
        <position position="239"/>
    </location>
    <ligand>
        <name>Mg(2+)</name>
        <dbReference type="ChEBI" id="CHEBI:18420"/>
        <label>1</label>
    </ligand>
</feature>
<comment type="cofactor">
    <cofactor evidence="1">
        <name>Mn(2+)</name>
        <dbReference type="ChEBI" id="CHEBI:29035"/>
    </cofactor>
</comment>
<evidence type="ECO:0000256" key="6">
    <source>
        <dbReference type="PIRSR" id="PIRSR604808-1"/>
    </source>
</evidence>
<name>C7DIR6_MICA2</name>